<reference evidence="1 2" key="1">
    <citation type="submission" date="2013-11" db="EMBL/GenBank/DDBJ databases">
        <title>Single cell genomics of uncultured Tannerella BU063 (oral taxon 286).</title>
        <authorList>
            <person name="Beall C.J."/>
            <person name="Campbell A.G."/>
            <person name="Griffen A.L."/>
            <person name="Podar M."/>
            <person name="Leys E.J."/>
        </authorList>
    </citation>
    <scope>NUCLEOTIDE SEQUENCE [LARGE SCALE GENOMIC DNA]</scope>
    <source>
        <strain evidence="1">Cell 1/3</strain>
    </source>
</reference>
<accession>W2CKP6</accession>
<proteinExistence type="predicted"/>
<sequence>MILGAYSFMIIFEVTGEAGSPEGCNPSGLLGDF</sequence>
<organism evidence="1 2">
    <name type="scientific">Tannerella sp. oral taxon BU063 isolate Cell 1/3</name>
    <dbReference type="NCBI Taxonomy" id="1411022"/>
    <lineage>
        <taxon>Bacteria</taxon>
        <taxon>Pseudomonadati</taxon>
        <taxon>Bacteroidota</taxon>
        <taxon>Bacteroidia</taxon>
        <taxon>Bacteroidales</taxon>
        <taxon>Tannerellaceae</taxon>
        <taxon>Tannerella</taxon>
    </lineage>
</organism>
<comment type="caution">
    <text evidence="1">The sequence shown here is derived from an EMBL/GenBank/DDBJ whole genome shotgun (WGS) entry which is preliminary data.</text>
</comment>
<dbReference type="EMBL" id="AYYE01001092">
    <property type="protein sequence ID" value="ETK07027.1"/>
    <property type="molecule type" value="Genomic_DNA"/>
</dbReference>
<evidence type="ECO:0000313" key="1">
    <source>
        <dbReference type="EMBL" id="ETK07027.1"/>
    </source>
</evidence>
<name>W2CKP6_9BACT</name>
<dbReference type="AlphaFoldDB" id="W2CKP6"/>
<dbReference type="Proteomes" id="UP000034982">
    <property type="component" value="Unassembled WGS sequence"/>
</dbReference>
<protein>
    <submittedName>
        <fullName evidence="1">Uncharacterized protein</fullName>
    </submittedName>
</protein>
<gene>
    <name evidence="1" type="ORF">T230_09340</name>
</gene>
<evidence type="ECO:0000313" key="2">
    <source>
        <dbReference type="Proteomes" id="UP000034982"/>
    </source>
</evidence>